<evidence type="ECO:0008006" key="4">
    <source>
        <dbReference type="Google" id="ProtNLM"/>
    </source>
</evidence>
<evidence type="ECO:0000256" key="1">
    <source>
        <dbReference type="SAM" id="SignalP"/>
    </source>
</evidence>
<keyword evidence="1" id="KW-0732">Signal</keyword>
<gene>
    <name evidence="2" type="ORF">LBV24_07580</name>
</gene>
<dbReference type="Proteomes" id="UP001198402">
    <property type="component" value="Unassembled WGS sequence"/>
</dbReference>
<dbReference type="RefSeq" id="WP_224478001.1">
    <property type="nucleotide sequence ID" value="NZ_JAIUJS010000003.1"/>
</dbReference>
<name>A0ABS7Y2K3_9FLAO</name>
<comment type="caution">
    <text evidence="2">The sequence shown here is derived from an EMBL/GenBank/DDBJ whole genome shotgun (WGS) entry which is preliminary data.</text>
</comment>
<protein>
    <recommendedName>
        <fullName evidence="4">Tetratricopeptide repeat-containing protein</fullName>
    </recommendedName>
</protein>
<evidence type="ECO:0000313" key="2">
    <source>
        <dbReference type="EMBL" id="MCA0153072.1"/>
    </source>
</evidence>
<feature type="signal peptide" evidence="1">
    <location>
        <begin position="1"/>
        <end position="25"/>
    </location>
</feature>
<accession>A0ABS7Y2K3</accession>
<dbReference type="Gene3D" id="3.40.50.10610">
    <property type="entry name" value="ABC-type transport auxiliary lipoprotein component"/>
    <property type="match status" value="1"/>
</dbReference>
<dbReference type="EMBL" id="JAIUJS010000003">
    <property type="protein sequence ID" value="MCA0153072.1"/>
    <property type="molecule type" value="Genomic_DNA"/>
</dbReference>
<feature type="chain" id="PRO_5047213414" description="Tetratricopeptide repeat-containing protein" evidence="1">
    <location>
        <begin position="26"/>
        <end position="326"/>
    </location>
</feature>
<reference evidence="3" key="1">
    <citation type="submission" date="2023-07" db="EMBL/GenBank/DDBJ databases">
        <authorList>
            <person name="Yue Y."/>
        </authorList>
    </citation>
    <scope>NUCLEOTIDE SEQUENCE [LARGE SCALE GENOMIC DNA]</scope>
    <source>
        <strain evidence="3">2Y89</strain>
    </source>
</reference>
<sequence length="326" mass="37262">MLNSASCVRVYTLMFFLLIFNKSNAQLDDFFNSEWSKITYKVEVEPKFNIADTKTIIISEVVNPNNEENNHSYDIYDDMSNNITSIDGLTLIDRGKTEALLKEFKFQQSGLVDKKQIKKLGDFYGSGLLIFARIQTDNFGQSIETEKSLLNKNGCNIQKRMVGFYDLQINLKIIDLKTASIVLSQNLSASEKGKGPTYDCSTPADLDSNSLYQKARIEIGKKFKELFVLHTKEHTIDFQTSSKFNKDLKKAITLLEIDDFEAGYQMIKDMAAIEYKKDRTKSSAIYNLAMMQLFNEEFEESLANAKKAYMLNSKNKACLEIIEQLK</sequence>
<proteinExistence type="predicted"/>
<keyword evidence="3" id="KW-1185">Reference proteome</keyword>
<evidence type="ECO:0000313" key="3">
    <source>
        <dbReference type="Proteomes" id="UP001198402"/>
    </source>
</evidence>
<organism evidence="2 3">
    <name type="scientific">Winogradskyella vincentii</name>
    <dbReference type="NCBI Taxonomy" id="2877122"/>
    <lineage>
        <taxon>Bacteria</taxon>
        <taxon>Pseudomonadati</taxon>
        <taxon>Bacteroidota</taxon>
        <taxon>Flavobacteriia</taxon>
        <taxon>Flavobacteriales</taxon>
        <taxon>Flavobacteriaceae</taxon>
        <taxon>Winogradskyella</taxon>
    </lineage>
</organism>